<reference evidence="1 2" key="1">
    <citation type="submission" date="2023-03" db="EMBL/GenBank/DDBJ databases">
        <title>Bacillus Genome Sequencing.</title>
        <authorList>
            <person name="Dunlap C."/>
        </authorList>
    </citation>
    <scope>NUCLEOTIDE SEQUENCE [LARGE SCALE GENOMIC DNA]</scope>
    <source>
        <strain evidence="1 2">NRS-1717</strain>
    </source>
</reference>
<evidence type="ECO:0008006" key="3">
    <source>
        <dbReference type="Google" id="ProtNLM"/>
    </source>
</evidence>
<gene>
    <name evidence="1" type="ORF">P9271_12055</name>
</gene>
<dbReference type="Proteomes" id="UP001342826">
    <property type="component" value="Unassembled WGS sequence"/>
</dbReference>
<sequence>MKKYLYAGILVGTIVLAGCNVNEATQKQEKEELTKGSTGSQTVGDKSLSIAPKEEKLVNHLELTQEQKEDYYKQYQQIVNEINSREPKSTLELVPFEGFKSEDFIEPAEFKKFAIERSNWEFK</sequence>
<dbReference type="EMBL" id="JARTFS010000009">
    <property type="protein sequence ID" value="MED4402051.1"/>
    <property type="molecule type" value="Genomic_DNA"/>
</dbReference>
<dbReference type="PROSITE" id="PS51257">
    <property type="entry name" value="PROKAR_LIPOPROTEIN"/>
    <property type="match status" value="1"/>
</dbReference>
<organism evidence="1 2">
    <name type="scientific">Metabacillus fastidiosus</name>
    <dbReference type="NCBI Taxonomy" id="1458"/>
    <lineage>
        <taxon>Bacteria</taxon>
        <taxon>Bacillati</taxon>
        <taxon>Bacillota</taxon>
        <taxon>Bacilli</taxon>
        <taxon>Bacillales</taxon>
        <taxon>Bacillaceae</taxon>
        <taxon>Metabacillus</taxon>
    </lineage>
</organism>
<accession>A0ABU6NY57</accession>
<evidence type="ECO:0000313" key="1">
    <source>
        <dbReference type="EMBL" id="MED4402051.1"/>
    </source>
</evidence>
<keyword evidence="2" id="KW-1185">Reference proteome</keyword>
<name>A0ABU6NY57_9BACI</name>
<dbReference type="RefSeq" id="WP_328015311.1">
    <property type="nucleotide sequence ID" value="NZ_JARTFS010000009.1"/>
</dbReference>
<evidence type="ECO:0000313" key="2">
    <source>
        <dbReference type="Proteomes" id="UP001342826"/>
    </source>
</evidence>
<proteinExistence type="predicted"/>
<comment type="caution">
    <text evidence="1">The sequence shown here is derived from an EMBL/GenBank/DDBJ whole genome shotgun (WGS) entry which is preliminary data.</text>
</comment>
<protein>
    <recommendedName>
        <fullName evidence="3">Lipoprotein</fullName>
    </recommendedName>
</protein>